<proteinExistence type="predicted"/>
<dbReference type="Pfam" id="PF11106">
    <property type="entry name" value="YjbE"/>
    <property type="match status" value="1"/>
</dbReference>
<reference evidence="3 4" key="1">
    <citation type="submission" date="2019-06" db="EMBL/GenBank/DDBJ databases">
        <title>Pantoea dispersa Assembly.</title>
        <authorList>
            <person name="Wang J."/>
        </authorList>
    </citation>
    <scope>NUCLEOTIDE SEQUENCE [LARGE SCALE GENOMIC DNA]</scope>
    <source>
        <strain evidence="4">bio</strain>
    </source>
</reference>
<keyword evidence="4" id="KW-1185">Reference proteome</keyword>
<name>A0ABY2ZU71_9GAMM</name>
<dbReference type="EMBL" id="VICF01000008">
    <property type="protein sequence ID" value="TQC70551.1"/>
    <property type="molecule type" value="Genomic_DNA"/>
</dbReference>
<evidence type="ECO:0000256" key="1">
    <source>
        <dbReference type="SAM" id="MobiDB-lite"/>
    </source>
</evidence>
<dbReference type="Proteomes" id="UP000319715">
    <property type="component" value="Unassembled WGS sequence"/>
</dbReference>
<feature type="compositionally biased region" description="Low complexity" evidence="1">
    <location>
        <begin position="67"/>
        <end position="83"/>
    </location>
</feature>
<sequence length="83" mass="7714">MKKTVVLLSALVLTSLTQVQAATPAGEAAGAQASTTAKGNSDAIGIGAVGALLGVALATMGGGDHGGSSTSTTTATTATTPGK</sequence>
<feature type="region of interest" description="Disordered" evidence="1">
    <location>
        <begin position="61"/>
        <end position="83"/>
    </location>
</feature>
<comment type="caution">
    <text evidence="3">The sequence shown here is derived from an EMBL/GenBank/DDBJ whole genome shotgun (WGS) entry which is preliminary data.</text>
</comment>
<gene>
    <name evidence="3" type="ORF">FK492_18245</name>
</gene>
<dbReference type="RefSeq" id="WP_141496743.1">
    <property type="nucleotide sequence ID" value="NZ_VICF01000008.1"/>
</dbReference>
<evidence type="ECO:0000313" key="4">
    <source>
        <dbReference type="Proteomes" id="UP000319715"/>
    </source>
</evidence>
<evidence type="ECO:0000256" key="2">
    <source>
        <dbReference type="SAM" id="SignalP"/>
    </source>
</evidence>
<evidence type="ECO:0000313" key="3">
    <source>
        <dbReference type="EMBL" id="TQC70551.1"/>
    </source>
</evidence>
<evidence type="ECO:0008006" key="5">
    <source>
        <dbReference type="Google" id="ProtNLM"/>
    </source>
</evidence>
<organism evidence="3 4">
    <name type="scientific">Pantoea dispersa</name>
    <dbReference type="NCBI Taxonomy" id="59814"/>
    <lineage>
        <taxon>Bacteria</taxon>
        <taxon>Pseudomonadati</taxon>
        <taxon>Pseudomonadota</taxon>
        <taxon>Gammaproteobacteria</taxon>
        <taxon>Enterobacterales</taxon>
        <taxon>Erwiniaceae</taxon>
        <taxon>Pantoea</taxon>
    </lineage>
</organism>
<keyword evidence="2" id="KW-0732">Signal</keyword>
<protein>
    <recommendedName>
        <fullName evidence="5">Exopolysaccharide production protein YjbE</fullName>
    </recommendedName>
</protein>
<feature type="signal peptide" evidence="2">
    <location>
        <begin position="1"/>
        <end position="21"/>
    </location>
</feature>
<feature type="chain" id="PRO_5047547379" description="Exopolysaccharide production protein YjbE" evidence="2">
    <location>
        <begin position="22"/>
        <end position="83"/>
    </location>
</feature>
<accession>A0ABY2ZU71</accession>
<dbReference type="InterPro" id="IPR025858">
    <property type="entry name" value="YjbE"/>
</dbReference>